<dbReference type="Gene3D" id="3.30.40.10">
    <property type="entry name" value="Zinc/RING finger domain, C3HC4 (zinc finger)"/>
    <property type="match status" value="1"/>
</dbReference>
<sequence length="406" mass="44862">MVKKGGKFPSWRRRYFVLKHGVLYYYAEEKSTPTPKGAISLKEGIQVQKDKKQKGLFSIDGGQGRLFQINAGTEEERDAWIAAILSAVGGTHEPLPDIKFDALEDEAEEGKKGDNQNDEPHHETSPDDKEEENDAPTLVPPTAAASPAPNQKKDKTAKKDPKHGPQTGIFFTKLFSKQKRGEKTKLMFDEDPLINLALQQLVCPLTKQVFKDPVTLADGLTYEREAAMSHLESSNLSPITGEVLKSFAIVPNKAIAELVERLADFTNFQNVLQQGGEKEEGGGEDEEEGLLVHADEEEEEGLVVHAEDGNESDEHEMENDHGEGGGENVIKESTDSQNATTTNVDNTHENDEKKNGDNTVVSGSNEDKNEAEHDNNNDNDEKEEQAKTDDNSTADDDYDEDVDDDQ</sequence>
<feature type="region of interest" description="Disordered" evidence="1">
    <location>
        <begin position="106"/>
        <end position="171"/>
    </location>
</feature>
<feature type="compositionally biased region" description="Basic and acidic residues" evidence="1">
    <location>
        <begin position="109"/>
        <end position="127"/>
    </location>
</feature>
<evidence type="ECO:0000256" key="1">
    <source>
        <dbReference type="SAM" id="MobiDB-lite"/>
    </source>
</evidence>
<dbReference type="Gene3D" id="2.30.29.30">
    <property type="entry name" value="Pleckstrin-homology domain (PH domain)/Phosphotyrosine-binding domain (PTB)"/>
    <property type="match status" value="1"/>
</dbReference>
<gene>
    <name evidence="4" type="ORF">NAES01612_LOCUS22000</name>
</gene>
<dbReference type="Pfam" id="PF00169">
    <property type="entry name" value="PH"/>
    <property type="match status" value="1"/>
</dbReference>
<evidence type="ECO:0008006" key="5">
    <source>
        <dbReference type="Google" id="ProtNLM"/>
    </source>
</evidence>
<dbReference type="InterPro" id="IPR011993">
    <property type="entry name" value="PH-like_dom_sf"/>
</dbReference>
<dbReference type="PROSITE" id="PS50003">
    <property type="entry name" value="PH_DOMAIN"/>
    <property type="match status" value="1"/>
</dbReference>
<dbReference type="SMART" id="SM00233">
    <property type="entry name" value="PH"/>
    <property type="match status" value="1"/>
</dbReference>
<feature type="domain" description="PH" evidence="2">
    <location>
        <begin position="1"/>
        <end position="89"/>
    </location>
</feature>
<evidence type="ECO:0000259" key="3">
    <source>
        <dbReference type="PROSITE" id="PS51698"/>
    </source>
</evidence>
<evidence type="ECO:0000313" key="4">
    <source>
        <dbReference type="EMBL" id="CAE2330661.1"/>
    </source>
</evidence>
<name>A0A7S4PCT9_9EUKA</name>
<feature type="compositionally biased region" description="Acidic residues" evidence="1">
    <location>
        <begin position="392"/>
        <end position="406"/>
    </location>
</feature>
<feature type="compositionally biased region" description="Polar residues" evidence="1">
    <location>
        <begin position="335"/>
        <end position="345"/>
    </location>
</feature>
<feature type="compositionally biased region" description="Basic and acidic residues" evidence="1">
    <location>
        <begin position="346"/>
        <end position="356"/>
    </location>
</feature>
<dbReference type="InterPro" id="IPR003613">
    <property type="entry name" value="Ubox_domain"/>
</dbReference>
<dbReference type="PANTHER" id="PTHR14336">
    <property type="entry name" value="TANDEM PH DOMAIN CONTAINING PROTEIN"/>
    <property type="match status" value="1"/>
</dbReference>
<dbReference type="InterPro" id="IPR013083">
    <property type="entry name" value="Znf_RING/FYVE/PHD"/>
</dbReference>
<dbReference type="CDD" id="cd00821">
    <property type="entry name" value="PH"/>
    <property type="match status" value="1"/>
</dbReference>
<dbReference type="GO" id="GO:0016567">
    <property type="term" value="P:protein ubiquitination"/>
    <property type="evidence" value="ECO:0007669"/>
    <property type="project" value="InterPro"/>
</dbReference>
<proteinExistence type="predicted"/>
<evidence type="ECO:0000259" key="2">
    <source>
        <dbReference type="PROSITE" id="PS50003"/>
    </source>
</evidence>
<dbReference type="Pfam" id="PF04564">
    <property type="entry name" value="U-box"/>
    <property type="match status" value="1"/>
</dbReference>
<feature type="region of interest" description="Disordered" evidence="1">
    <location>
        <begin position="305"/>
        <end position="406"/>
    </location>
</feature>
<feature type="compositionally biased region" description="Basic and acidic residues" evidence="1">
    <location>
        <begin position="365"/>
        <end position="376"/>
    </location>
</feature>
<dbReference type="SMART" id="SM00504">
    <property type="entry name" value="Ubox"/>
    <property type="match status" value="1"/>
</dbReference>
<dbReference type="EMBL" id="HBKR01033535">
    <property type="protein sequence ID" value="CAE2330661.1"/>
    <property type="molecule type" value="Transcribed_RNA"/>
</dbReference>
<dbReference type="CDD" id="cd16655">
    <property type="entry name" value="RING-Ubox_WDSUB1-like"/>
    <property type="match status" value="1"/>
</dbReference>
<reference evidence="4" key="1">
    <citation type="submission" date="2021-01" db="EMBL/GenBank/DDBJ databases">
        <authorList>
            <person name="Corre E."/>
            <person name="Pelletier E."/>
            <person name="Niang G."/>
            <person name="Scheremetjew M."/>
            <person name="Finn R."/>
            <person name="Kale V."/>
            <person name="Holt S."/>
            <person name="Cochrane G."/>
            <person name="Meng A."/>
            <person name="Brown T."/>
            <person name="Cohen L."/>
        </authorList>
    </citation>
    <scope>NUCLEOTIDE SEQUENCE</scope>
    <source>
        <strain evidence="4">SoJaBio B1-5/56/2</strain>
    </source>
</reference>
<dbReference type="InterPro" id="IPR001849">
    <property type="entry name" value="PH_domain"/>
</dbReference>
<dbReference type="SUPFAM" id="SSF50729">
    <property type="entry name" value="PH domain-like"/>
    <property type="match status" value="1"/>
</dbReference>
<dbReference type="SUPFAM" id="SSF57850">
    <property type="entry name" value="RING/U-box"/>
    <property type="match status" value="1"/>
</dbReference>
<dbReference type="GO" id="GO:0004842">
    <property type="term" value="F:ubiquitin-protein transferase activity"/>
    <property type="evidence" value="ECO:0007669"/>
    <property type="project" value="InterPro"/>
</dbReference>
<dbReference type="PROSITE" id="PS51698">
    <property type="entry name" value="U_BOX"/>
    <property type="match status" value="1"/>
</dbReference>
<protein>
    <recommendedName>
        <fullName evidence="5">PH domain-containing protein</fullName>
    </recommendedName>
</protein>
<feature type="compositionally biased region" description="Basic and acidic residues" evidence="1">
    <location>
        <begin position="318"/>
        <end position="334"/>
    </location>
</feature>
<feature type="domain" description="U-box" evidence="3">
    <location>
        <begin position="196"/>
        <end position="269"/>
    </location>
</feature>
<feature type="compositionally biased region" description="Basic and acidic residues" evidence="1">
    <location>
        <begin position="151"/>
        <end position="163"/>
    </location>
</feature>
<organism evidence="4">
    <name type="scientific">Paramoeba aestuarina</name>
    <dbReference type="NCBI Taxonomy" id="180227"/>
    <lineage>
        <taxon>Eukaryota</taxon>
        <taxon>Amoebozoa</taxon>
        <taxon>Discosea</taxon>
        <taxon>Flabellinia</taxon>
        <taxon>Dactylopodida</taxon>
        <taxon>Paramoebidae</taxon>
        <taxon>Paramoeba</taxon>
    </lineage>
</organism>
<dbReference type="InterPro" id="IPR051707">
    <property type="entry name" value="PI-Interact_SigTrans_Reg"/>
</dbReference>
<dbReference type="AlphaFoldDB" id="A0A7S4PCT9"/>
<accession>A0A7S4PCT9</accession>